<name>A0A482ML10_9CAUD</name>
<proteinExistence type="predicted"/>
<keyword evidence="2" id="KW-1185">Reference proteome</keyword>
<protein>
    <submittedName>
        <fullName evidence="1">Uncharacterized protein</fullName>
    </submittedName>
</protein>
<evidence type="ECO:0000313" key="2">
    <source>
        <dbReference type="Proteomes" id="UP000301424"/>
    </source>
</evidence>
<sequence length="69" mass="8306">MKHKIRHFVGTVEQPPIEVDTSILNDSTYQWAKTLVRWYDEIGHWNNDSENSSLFNLLKQEIKEYEVRQ</sequence>
<dbReference type="Proteomes" id="UP000301424">
    <property type="component" value="Segment"/>
</dbReference>
<accession>A0A482ML10</accession>
<dbReference type="EMBL" id="MK552141">
    <property type="protein sequence ID" value="QBQ74717.1"/>
    <property type="molecule type" value="Genomic_DNA"/>
</dbReference>
<evidence type="ECO:0000313" key="1">
    <source>
        <dbReference type="EMBL" id="QBQ74717.1"/>
    </source>
</evidence>
<gene>
    <name evidence="1" type="ORF">BcepSauron_337</name>
</gene>
<organism evidence="1 2">
    <name type="scientific">Burkholderia phage BcepSauron</name>
    <dbReference type="NCBI Taxonomy" id="2530033"/>
    <lineage>
        <taxon>Viruses</taxon>
        <taxon>Duplodnaviria</taxon>
        <taxon>Heunggongvirae</taxon>
        <taxon>Uroviricota</taxon>
        <taxon>Caudoviricetes</taxon>
        <taxon>Sarumanvirus</taxon>
        <taxon>Sarumanvirus bcepsauron</taxon>
    </lineage>
</organism>
<reference evidence="1 2" key="1">
    <citation type="submission" date="2019-02" db="EMBL/GenBank/DDBJ databases">
        <title>Complete genome sequence of Burkholderia cenocepacia phage BcepSauron.</title>
        <authorList>
            <person name="Park K."/>
            <person name="Gonzalez C."/>
            <person name="Liu M."/>
            <person name="Gill J."/>
        </authorList>
    </citation>
    <scope>NUCLEOTIDE SEQUENCE [LARGE SCALE GENOMIC DNA]</scope>
</reference>